<gene>
    <name evidence="2" type="ORF">C2G38_2209247</name>
</gene>
<dbReference type="PROSITE" id="PS50011">
    <property type="entry name" value="PROTEIN_KINASE_DOM"/>
    <property type="match status" value="1"/>
</dbReference>
<proteinExistence type="predicted"/>
<dbReference type="GO" id="GO:0005524">
    <property type="term" value="F:ATP binding"/>
    <property type="evidence" value="ECO:0007669"/>
    <property type="project" value="InterPro"/>
</dbReference>
<reference evidence="2 3" key="1">
    <citation type="submission" date="2018-06" db="EMBL/GenBank/DDBJ databases">
        <title>Comparative genomics reveals the genomic features of Rhizophagus irregularis, R. cerebriforme, R. diaphanum and Gigaspora rosea, and their symbiotic lifestyle signature.</title>
        <authorList>
            <person name="Morin E."/>
            <person name="San Clemente H."/>
            <person name="Chen E.C.H."/>
            <person name="De La Providencia I."/>
            <person name="Hainaut M."/>
            <person name="Kuo A."/>
            <person name="Kohler A."/>
            <person name="Murat C."/>
            <person name="Tang N."/>
            <person name="Roy S."/>
            <person name="Loubradou J."/>
            <person name="Henrissat B."/>
            <person name="Grigoriev I.V."/>
            <person name="Corradi N."/>
            <person name="Roux C."/>
            <person name="Martin F.M."/>
        </authorList>
    </citation>
    <scope>NUCLEOTIDE SEQUENCE [LARGE SCALE GENOMIC DNA]</scope>
    <source>
        <strain evidence="2 3">DAOM 194757</strain>
    </source>
</reference>
<dbReference type="InterPro" id="IPR011009">
    <property type="entry name" value="Kinase-like_dom_sf"/>
</dbReference>
<feature type="domain" description="Protein kinase" evidence="1">
    <location>
        <begin position="1"/>
        <end position="69"/>
    </location>
</feature>
<name>A0A397UQ93_9GLOM</name>
<dbReference type="GO" id="GO:0004672">
    <property type="term" value="F:protein kinase activity"/>
    <property type="evidence" value="ECO:0007669"/>
    <property type="project" value="InterPro"/>
</dbReference>
<dbReference type="Proteomes" id="UP000266673">
    <property type="component" value="Unassembled WGS sequence"/>
</dbReference>
<evidence type="ECO:0000313" key="3">
    <source>
        <dbReference type="Proteomes" id="UP000266673"/>
    </source>
</evidence>
<dbReference type="OrthoDB" id="5979581at2759"/>
<evidence type="ECO:0000313" key="2">
    <source>
        <dbReference type="EMBL" id="RIB09316.1"/>
    </source>
</evidence>
<keyword evidence="3" id="KW-1185">Reference proteome</keyword>
<dbReference type="Gene3D" id="1.10.510.10">
    <property type="entry name" value="Transferase(Phosphotransferase) domain 1"/>
    <property type="match status" value="1"/>
</dbReference>
<dbReference type="EMBL" id="QKWP01001390">
    <property type="protein sequence ID" value="RIB09316.1"/>
    <property type="molecule type" value="Genomic_DNA"/>
</dbReference>
<comment type="caution">
    <text evidence="2">The sequence shown here is derived from an EMBL/GenBank/DDBJ whole genome shotgun (WGS) entry which is preliminary data.</text>
</comment>
<dbReference type="SUPFAM" id="SSF56112">
    <property type="entry name" value="Protein kinase-like (PK-like)"/>
    <property type="match status" value="1"/>
</dbReference>
<organism evidence="2 3">
    <name type="scientific">Gigaspora rosea</name>
    <dbReference type="NCBI Taxonomy" id="44941"/>
    <lineage>
        <taxon>Eukaryota</taxon>
        <taxon>Fungi</taxon>
        <taxon>Fungi incertae sedis</taxon>
        <taxon>Mucoromycota</taxon>
        <taxon>Glomeromycotina</taxon>
        <taxon>Glomeromycetes</taxon>
        <taxon>Diversisporales</taxon>
        <taxon>Gigasporaceae</taxon>
        <taxon>Gigaspora</taxon>
    </lineage>
</organism>
<dbReference type="Pfam" id="PF00069">
    <property type="entry name" value="Pkinase"/>
    <property type="match status" value="1"/>
</dbReference>
<sequence length="69" mass="7690">MGGAGAGLQIKQEERIHGVLPYIAPELFQKTPYTKASDIYSFGIIMVEMTTGKRLLQVETQKWGWAGFT</sequence>
<dbReference type="AlphaFoldDB" id="A0A397UQ93"/>
<evidence type="ECO:0000259" key="1">
    <source>
        <dbReference type="PROSITE" id="PS50011"/>
    </source>
</evidence>
<accession>A0A397UQ93</accession>
<dbReference type="InterPro" id="IPR000719">
    <property type="entry name" value="Prot_kinase_dom"/>
</dbReference>
<protein>
    <recommendedName>
        <fullName evidence="1">Protein kinase domain-containing protein</fullName>
    </recommendedName>
</protein>